<reference evidence="1" key="1">
    <citation type="journal article" date="2020" name="Stud. Mycol.">
        <title>101 Dothideomycetes genomes: a test case for predicting lifestyles and emergence of pathogens.</title>
        <authorList>
            <person name="Haridas S."/>
            <person name="Albert R."/>
            <person name="Binder M."/>
            <person name="Bloem J."/>
            <person name="Labutti K."/>
            <person name="Salamov A."/>
            <person name="Andreopoulos B."/>
            <person name="Baker S."/>
            <person name="Barry K."/>
            <person name="Bills G."/>
            <person name="Bluhm B."/>
            <person name="Cannon C."/>
            <person name="Castanera R."/>
            <person name="Culley D."/>
            <person name="Daum C."/>
            <person name="Ezra D."/>
            <person name="Gonzalez J."/>
            <person name="Henrissat B."/>
            <person name="Kuo A."/>
            <person name="Liang C."/>
            <person name="Lipzen A."/>
            <person name="Lutzoni F."/>
            <person name="Magnuson J."/>
            <person name="Mondo S."/>
            <person name="Nolan M."/>
            <person name="Ohm R."/>
            <person name="Pangilinan J."/>
            <person name="Park H.-J."/>
            <person name="Ramirez L."/>
            <person name="Alfaro M."/>
            <person name="Sun H."/>
            <person name="Tritt A."/>
            <person name="Yoshinaga Y."/>
            <person name="Zwiers L.-H."/>
            <person name="Turgeon B."/>
            <person name="Goodwin S."/>
            <person name="Spatafora J."/>
            <person name="Crous P."/>
            <person name="Grigoriev I."/>
        </authorList>
    </citation>
    <scope>NUCLEOTIDE SEQUENCE</scope>
    <source>
        <strain evidence="1">CBS 525.71</strain>
    </source>
</reference>
<dbReference type="EMBL" id="MU006701">
    <property type="protein sequence ID" value="KAF2633295.1"/>
    <property type="molecule type" value="Genomic_DNA"/>
</dbReference>
<evidence type="ECO:0000313" key="2">
    <source>
        <dbReference type="Proteomes" id="UP000799754"/>
    </source>
</evidence>
<proteinExistence type="predicted"/>
<keyword evidence="2" id="KW-1185">Reference proteome</keyword>
<accession>A0ACB6SI90</accession>
<name>A0ACB6SI90_9PLEO</name>
<gene>
    <name evidence="1" type="ORF">BU25DRAFT_444083</name>
</gene>
<dbReference type="Proteomes" id="UP000799754">
    <property type="component" value="Unassembled WGS sequence"/>
</dbReference>
<organism evidence="1 2">
    <name type="scientific">Macroventuria anomochaeta</name>
    <dbReference type="NCBI Taxonomy" id="301207"/>
    <lineage>
        <taxon>Eukaryota</taxon>
        <taxon>Fungi</taxon>
        <taxon>Dikarya</taxon>
        <taxon>Ascomycota</taxon>
        <taxon>Pezizomycotina</taxon>
        <taxon>Dothideomycetes</taxon>
        <taxon>Pleosporomycetidae</taxon>
        <taxon>Pleosporales</taxon>
        <taxon>Pleosporineae</taxon>
        <taxon>Didymellaceae</taxon>
        <taxon>Macroventuria</taxon>
    </lineage>
</organism>
<protein>
    <submittedName>
        <fullName evidence="1">Uncharacterized protein</fullName>
    </submittedName>
</protein>
<sequence>MDWGRLRPNGMRLAKSLMAEPQGSSLCAASRSLAISSTIVLVAPIPFASSSSMRATIASSSIFFSLLELSRQLHCASFPLHHSLSVVWGMLNAFDACFVLSGTVAWVALIARYSVPSICNDENSLCPEAVFEQQSERVVQRSSLISTRIAQRDTARALGLVRTRWSNKRPTKDPLDPTWRIQLKSGSVLRSAFRTKDQAMSAAVCGLRTHFRLHNRLAWQLCDLGLQLQLSASPRDRVRSACAPIALVDAEGHSEHAAKSQLGAVGGEWELGDA</sequence>
<comment type="caution">
    <text evidence="1">The sequence shown here is derived from an EMBL/GenBank/DDBJ whole genome shotgun (WGS) entry which is preliminary data.</text>
</comment>
<evidence type="ECO:0000313" key="1">
    <source>
        <dbReference type="EMBL" id="KAF2633295.1"/>
    </source>
</evidence>